<dbReference type="Proteomes" id="UP000268321">
    <property type="component" value="Unassembled WGS sequence"/>
</dbReference>
<organism evidence="20 21">
    <name type="scientific">Metschnikowia bicuspidata</name>
    <dbReference type="NCBI Taxonomy" id="27322"/>
    <lineage>
        <taxon>Eukaryota</taxon>
        <taxon>Fungi</taxon>
        <taxon>Dikarya</taxon>
        <taxon>Ascomycota</taxon>
        <taxon>Saccharomycotina</taxon>
        <taxon>Pichiomycetes</taxon>
        <taxon>Metschnikowiaceae</taxon>
        <taxon>Metschnikowia</taxon>
    </lineage>
</organism>
<dbReference type="EC" id="2.3.2.27" evidence="6"/>
<evidence type="ECO:0000256" key="15">
    <source>
        <dbReference type="ARBA" id="ARBA00023228"/>
    </source>
</evidence>
<keyword evidence="11 17" id="KW-0863">Zinc-finger</keyword>
<dbReference type="Pfam" id="PF13639">
    <property type="entry name" value="zf-RING_2"/>
    <property type="match status" value="1"/>
</dbReference>
<dbReference type="EMBL" id="ML004618">
    <property type="protein sequence ID" value="RKP28749.1"/>
    <property type="molecule type" value="Genomic_DNA"/>
</dbReference>
<accession>A0A4V1J2J2</accession>
<evidence type="ECO:0000313" key="20">
    <source>
        <dbReference type="EMBL" id="RKP28749.1"/>
    </source>
</evidence>
<evidence type="ECO:0000259" key="18">
    <source>
        <dbReference type="PROSITE" id="PS50089"/>
    </source>
</evidence>
<evidence type="ECO:0000256" key="12">
    <source>
        <dbReference type="ARBA" id="ARBA00022786"/>
    </source>
</evidence>
<dbReference type="InterPro" id="IPR051878">
    <property type="entry name" value="ZNRF_ubiq-protein_ligase"/>
</dbReference>
<evidence type="ECO:0000256" key="5">
    <source>
        <dbReference type="ARBA" id="ARBA00004906"/>
    </source>
</evidence>
<evidence type="ECO:0000256" key="17">
    <source>
        <dbReference type="PROSITE-ProRule" id="PRU00175"/>
    </source>
</evidence>
<comment type="subcellular location">
    <subcellularLocation>
        <location evidence="3">Endosome</location>
    </subcellularLocation>
    <subcellularLocation>
        <location evidence="4">Lysosome</location>
    </subcellularLocation>
    <subcellularLocation>
        <location evidence="2">Membrane</location>
        <topology evidence="2">Peripheral membrane protein</topology>
    </subcellularLocation>
</comment>
<dbReference type="Pfam" id="PF01363">
    <property type="entry name" value="FYVE"/>
    <property type="match status" value="1"/>
</dbReference>
<comment type="catalytic activity">
    <reaction evidence="1">
        <text>S-ubiquitinyl-[E2 ubiquitin-conjugating enzyme]-L-cysteine + [acceptor protein]-L-lysine = [E2 ubiquitin-conjugating enzyme]-L-cysteine + N(6)-ubiquitinyl-[acceptor protein]-L-lysine.</text>
        <dbReference type="EC" id="2.3.2.27"/>
    </reaction>
</comment>
<dbReference type="PROSITE" id="PS50178">
    <property type="entry name" value="ZF_FYVE"/>
    <property type="match status" value="1"/>
</dbReference>
<dbReference type="SUPFAM" id="SSF57903">
    <property type="entry name" value="FYVE/PHD zinc finger"/>
    <property type="match status" value="1"/>
</dbReference>
<evidence type="ECO:0000256" key="11">
    <source>
        <dbReference type="ARBA" id="ARBA00022771"/>
    </source>
</evidence>
<reference evidence="21" key="1">
    <citation type="journal article" date="2018" name="Nat. Microbiol.">
        <title>Leveraging single-cell genomics to expand the fungal tree of life.</title>
        <authorList>
            <person name="Ahrendt S.R."/>
            <person name="Quandt C.A."/>
            <person name="Ciobanu D."/>
            <person name="Clum A."/>
            <person name="Salamov A."/>
            <person name="Andreopoulos B."/>
            <person name="Cheng J.F."/>
            <person name="Woyke T."/>
            <person name="Pelin A."/>
            <person name="Henrissat B."/>
            <person name="Reynolds N.K."/>
            <person name="Benny G.L."/>
            <person name="Smith M.E."/>
            <person name="James T.Y."/>
            <person name="Grigoriev I.V."/>
        </authorList>
    </citation>
    <scope>NUCLEOTIDE SEQUENCE [LARGE SCALE GENOMIC DNA]</scope>
    <source>
        <strain evidence="21">Baker2002</strain>
    </source>
</reference>
<evidence type="ECO:0000259" key="19">
    <source>
        <dbReference type="PROSITE" id="PS50178"/>
    </source>
</evidence>
<dbReference type="GO" id="GO:0008270">
    <property type="term" value="F:zinc ion binding"/>
    <property type="evidence" value="ECO:0007669"/>
    <property type="project" value="UniProtKB-KW"/>
</dbReference>
<evidence type="ECO:0000256" key="8">
    <source>
        <dbReference type="ARBA" id="ARBA00022707"/>
    </source>
</evidence>
<keyword evidence="10" id="KW-0967">Endosome</keyword>
<keyword evidence="14" id="KW-0472">Membrane</keyword>
<keyword evidence="7" id="KW-0808">Transferase</keyword>
<evidence type="ECO:0000256" key="13">
    <source>
        <dbReference type="ARBA" id="ARBA00022833"/>
    </source>
</evidence>
<dbReference type="SMART" id="SM00064">
    <property type="entry name" value="FYVE"/>
    <property type="match status" value="1"/>
</dbReference>
<evidence type="ECO:0000256" key="3">
    <source>
        <dbReference type="ARBA" id="ARBA00004177"/>
    </source>
</evidence>
<evidence type="ECO:0000256" key="16">
    <source>
        <dbReference type="ARBA" id="ARBA00023288"/>
    </source>
</evidence>
<keyword evidence="9" id="KW-0479">Metal-binding</keyword>
<dbReference type="InterPro" id="IPR001841">
    <property type="entry name" value="Znf_RING"/>
</dbReference>
<evidence type="ECO:0000256" key="9">
    <source>
        <dbReference type="ARBA" id="ARBA00022723"/>
    </source>
</evidence>
<keyword evidence="15" id="KW-0458">Lysosome</keyword>
<feature type="domain" description="RING-type" evidence="18">
    <location>
        <begin position="270"/>
        <end position="312"/>
    </location>
</feature>
<proteinExistence type="predicted"/>
<dbReference type="InterPro" id="IPR013083">
    <property type="entry name" value="Znf_RING/FYVE/PHD"/>
</dbReference>
<keyword evidence="8" id="KW-0519">Myristate</keyword>
<sequence>MDFTVWQPDTVVDTCFLCDTRYSLFYRRHHCRKCGRVVCAACSSKEVKYFPSTLVVHANSAPLRCHPTQTYRTCDKCVADIERILQTHINSASQEEGNWSTYSRLALGHDLSDQNSPGLVASVKDTIRVTSGNIDLASVLTSNRTDTESDHNICPVCAVDLLQLFVTSVQNGEATSSLNAFEVLKEAHINECLVIFDFTNDNMRLQSLPNASHARNRMLVYNIPPIPKPSYEIVCSHVPNSVETLLQEMSGLLVTNATMEPEKALLDNECVICLEDLKPGDKVGRLECLCVFHYKCIKDWFAKKRYRECPVHFLHR</sequence>
<keyword evidence="12" id="KW-0833">Ubl conjugation pathway</keyword>
<dbReference type="InterPro" id="IPR011011">
    <property type="entry name" value="Znf_FYVE_PHD"/>
</dbReference>
<dbReference type="Gene3D" id="3.30.40.10">
    <property type="entry name" value="Zinc/RING finger domain, C3HC4 (zinc finger)"/>
    <property type="match status" value="2"/>
</dbReference>
<dbReference type="CDD" id="cd16489">
    <property type="entry name" value="mRING-CH-C4HC2H_ZNRF"/>
    <property type="match status" value="1"/>
</dbReference>
<evidence type="ECO:0000256" key="6">
    <source>
        <dbReference type="ARBA" id="ARBA00012483"/>
    </source>
</evidence>
<dbReference type="InterPro" id="IPR017455">
    <property type="entry name" value="Znf_FYVE-rel"/>
</dbReference>
<dbReference type="PANTHER" id="PTHR46661">
    <property type="entry name" value="E3 UBIQUITIN-PROTEIN LIGASE ZNRF1-LIKE PROTEIN"/>
    <property type="match status" value="1"/>
</dbReference>
<evidence type="ECO:0000256" key="1">
    <source>
        <dbReference type="ARBA" id="ARBA00000900"/>
    </source>
</evidence>
<evidence type="ECO:0000256" key="10">
    <source>
        <dbReference type="ARBA" id="ARBA00022753"/>
    </source>
</evidence>
<dbReference type="SUPFAM" id="SSF57850">
    <property type="entry name" value="RING/U-box"/>
    <property type="match status" value="1"/>
</dbReference>
<comment type="pathway">
    <text evidence="5">Protein modification; protein ubiquitination.</text>
</comment>
<dbReference type="GO" id="GO:0043161">
    <property type="term" value="P:proteasome-mediated ubiquitin-dependent protein catabolic process"/>
    <property type="evidence" value="ECO:0007669"/>
    <property type="project" value="TreeGrafter"/>
</dbReference>
<dbReference type="InterPro" id="IPR000306">
    <property type="entry name" value="Znf_FYVE"/>
</dbReference>
<keyword evidence="16" id="KW-0449">Lipoprotein</keyword>
<dbReference type="GO" id="GO:0070936">
    <property type="term" value="P:protein K48-linked ubiquitination"/>
    <property type="evidence" value="ECO:0007669"/>
    <property type="project" value="TreeGrafter"/>
</dbReference>
<dbReference type="OrthoDB" id="660555at2759"/>
<evidence type="ECO:0000256" key="4">
    <source>
        <dbReference type="ARBA" id="ARBA00004371"/>
    </source>
</evidence>
<gene>
    <name evidence="20" type="ORF">METBISCDRAFT_28818</name>
</gene>
<dbReference type="GO" id="GO:0005768">
    <property type="term" value="C:endosome"/>
    <property type="evidence" value="ECO:0007669"/>
    <property type="project" value="UniProtKB-SubCell"/>
</dbReference>
<evidence type="ECO:0000256" key="14">
    <source>
        <dbReference type="ARBA" id="ARBA00023136"/>
    </source>
</evidence>
<dbReference type="GO" id="GO:0032266">
    <property type="term" value="F:phosphatidylinositol-3-phosphate binding"/>
    <property type="evidence" value="ECO:0007669"/>
    <property type="project" value="UniProtKB-ARBA"/>
</dbReference>
<evidence type="ECO:0000256" key="2">
    <source>
        <dbReference type="ARBA" id="ARBA00004170"/>
    </source>
</evidence>
<dbReference type="GO" id="GO:0016020">
    <property type="term" value="C:membrane"/>
    <property type="evidence" value="ECO:0007669"/>
    <property type="project" value="UniProtKB-SubCell"/>
</dbReference>
<evidence type="ECO:0000313" key="21">
    <source>
        <dbReference type="Proteomes" id="UP000268321"/>
    </source>
</evidence>
<keyword evidence="21" id="KW-1185">Reference proteome</keyword>
<protein>
    <recommendedName>
        <fullName evidence="6">RING-type E3 ubiquitin transferase</fullName>
        <ecNumber evidence="6">2.3.2.27</ecNumber>
    </recommendedName>
</protein>
<dbReference type="GO" id="GO:0061630">
    <property type="term" value="F:ubiquitin protein ligase activity"/>
    <property type="evidence" value="ECO:0007669"/>
    <property type="project" value="UniProtKB-EC"/>
</dbReference>
<dbReference type="SMART" id="SM00184">
    <property type="entry name" value="RING"/>
    <property type="match status" value="1"/>
</dbReference>
<dbReference type="AlphaFoldDB" id="A0A4V1J2J2"/>
<dbReference type="PANTHER" id="PTHR46661:SF4">
    <property type="entry name" value="RING-TYPE DOMAIN-CONTAINING PROTEIN"/>
    <property type="match status" value="1"/>
</dbReference>
<evidence type="ECO:0000256" key="7">
    <source>
        <dbReference type="ARBA" id="ARBA00022679"/>
    </source>
</evidence>
<dbReference type="PROSITE" id="PS50089">
    <property type="entry name" value="ZF_RING_2"/>
    <property type="match status" value="1"/>
</dbReference>
<feature type="domain" description="FYVE-type" evidence="19">
    <location>
        <begin position="9"/>
        <end position="82"/>
    </location>
</feature>
<keyword evidence="13" id="KW-0862">Zinc</keyword>
<name>A0A4V1J2J2_9ASCO</name>